<gene>
    <name evidence="5" type="ordered locus">KNP414_05212</name>
</gene>
<evidence type="ECO:0000259" key="3">
    <source>
        <dbReference type="Pfam" id="PF11738"/>
    </source>
</evidence>
<sequence length="364" mass="39928">MTNIHAHRKIRKTAVSLALAAVLAAGGSLSLAGASAETHEAAARYAITPQPVTVDGSSAVIPVIYSEGSTYIGLRALTEHLGLAIDWDAGERAASVTGRGRTLKVYPDTGVYTLNVNRLYGELPILQDGSLYVPLRFLLERLGYGVSYDQASRTIEVETIQENPLQIVTVTTDGGHPLVDAQYPQIEGFADTAVMGKINETLKKENEARIAEGIRQLGEAEKWNSELKTDNPEIETPQSAYSASYVVTYNENGRLSLYSDYYFYGGGAHGSTVRQGYTFDLKTGELLTLQEAAGSKDYVGIINREVQKQIGDTGLYLIAPFESVEPDRDYFLTHEGLVIYFQQYEYTAYAEGMPEFIIPYASFK</sequence>
<dbReference type="Gene3D" id="3.30.457.10">
    <property type="entry name" value="Copper amine oxidase-like, N-terminal domain"/>
    <property type="match status" value="1"/>
</dbReference>
<dbReference type="InterPro" id="IPR021729">
    <property type="entry name" value="DUF3298"/>
</dbReference>
<proteinExistence type="predicted"/>
<dbReference type="InterPro" id="IPR012854">
    <property type="entry name" value="Cu_amine_oxidase-like_N"/>
</dbReference>
<name>F8FBX5_PAEMK</name>
<accession>F8FBX5</accession>
<reference evidence="5 6" key="2">
    <citation type="journal article" date="2013" name="Genome Announc.">
        <title>Genome Sequence of Growth-Improving Paenibacillus mucilaginosus Strain KNP414.</title>
        <authorList>
            <person name="Lu J.J."/>
            <person name="Wang J.F."/>
            <person name="Hu X.F."/>
        </authorList>
    </citation>
    <scope>NUCLEOTIDE SEQUENCE [LARGE SCALE GENOMIC DNA]</scope>
    <source>
        <strain evidence="5 6">KNP414</strain>
    </source>
</reference>
<dbReference type="SUPFAM" id="SSF55383">
    <property type="entry name" value="Copper amine oxidase, domain N"/>
    <property type="match status" value="1"/>
</dbReference>
<evidence type="ECO:0000256" key="1">
    <source>
        <dbReference type="SAM" id="SignalP"/>
    </source>
</evidence>
<dbReference type="HOGENOM" id="CLU_753828_0_0_9"/>
<dbReference type="Pfam" id="PF11738">
    <property type="entry name" value="DUF3298"/>
    <property type="match status" value="1"/>
</dbReference>
<feature type="chain" id="PRO_5038498074" evidence="1">
    <location>
        <begin position="33"/>
        <end position="364"/>
    </location>
</feature>
<organism evidence="5 6">
    <name type="scientific">Paenibacillus mucilaginosus (strain KNP414)</name>
    <dbReference type="NCBI Taxonomy" id="1036673"/>
    <lineage>
        <taxon>Bacteria</taxon>
        <taxon>Bacillati</taxon>
        <taxon>Bacillota</taxon>
        <taxon>Bacilli</taxon>
        <taxon>Bacillales</taxon>
        <taxon>Paenibacillaceae</taxon>
        <taxon>Paenibacillus</taxon>
    </lineage>
</organism>
<feature type="domain" description="DUF3298" evidence="3">
    <location>
        <begin position="298"/>
        <end position="360"/>
    </location>
</feature>
<dbReference type="RefSeq" id="WP_013918889.1">
    <property type="nucleotide sequence ID" value="NC_015690.1"/>
</dbReference>
<dbReference type="PATRIC" id="fig|1036673.3.peg.4823"/>
<dbReference type="AlphaFoldDB" id="F8FBX5"/>
<reference evidence="6" key="1">
    <citation type="submission" date="2011-06" db="EMBL/GenBank/DDBJ databases">
        <title>Complete genome sequence of Paenibacillus mucilaginosus KNP414.</title>
        <authorList>
            <person name="Wang J."/>
            <person name="Hu S."/>
            <person name="Hu X."/>
            <person name="Zhang B."/>
            <person name="Dong D."/>
            <person name="Zhang S."/>
            <person name="Zhao K."/>
            <person name="Wu D."/>
        </authorList>
    </citation>
    <scope>NUCLEOTIDE SEQUENCE [LARGE SCALE GENOMIC DNA]</scope>
    <source>
        <strain evidence="6">KNP414</strain>
    </source>
</reference>
<dbReference type="InterPro" id="IPR025303">
    <property type="entry name" value="PdaC"/>
</dbReference>
<dbReference type="InterPro" id="IPR037126">
    <property type="entry name" value="PdaC/RsiV-like_sf"/>
</dbReference>
<dbReference type="Pfam" id="PF07833">
    <property type="entry name" value="Cu_amine_oxidN1"/>
    <property type="match status" value="1"/>
</dbReference>
<dbReference type="EMBL" id="CP002869">
    <property type="protein sequence ID" value="AEI43736.1"/>
    <property type="molecule type" value="Genomic_DNA"/>
</dbReference>
<dbReference type="KEGG" id="pms:KNP414_05212"/>
<feature type="signal peptide" evidence="1">
    <location>
        <begin position="1"/>
        <end position="32"/>
    </location>
</feature>
<protein>
    <submittedName>
        <fullName evidence="5">Copper amine oxidase domain protein</fullName>
    </submittedName>
</protein>
<dbReference type="Pfam" id="PF13739">
    <property type="entry name" value="PdaC"/>
    <property type="match status" value="1"/>
</dbReference>
<evidence type="ECO:0000259" key="4">
    <source>
        <dbReference type="Pfam" id="PF13739"/>
    </source>
</evidence>
<feature type="domain" description="Copper amine oxidase-like N-terminal" evidence="2">
    <location>
        <begin position="58"/>
        <end position="156"/>
    </location>
</feature>
<dbReference type="InterPro" id="IPR036582">
    <property type="entry name" value="Mao_N_sf"/>
</dbReference>
<dbReference type="Gene3D" id="3.90.640.20">
    <property type="entry name" value="Heat-shock cognate protein, ATPase"/>
    <property type="match status" value="1"/>
</dbReference>
<dbReference type="Gene3D" id="3.30.565.40">
    <property type="entry name" value="Fervidobacterium nodosum Rt17-B1 like"/>
    <property type="match status" value="1"/>
</dbReference>
<evidence type="ECO:0000259" key="2">
    <source>
        <dbReference type="Pfam" id="PF07833"/>
    </source>
</evidence>
<feature type="domain" description="Deacetylase PdaC" evidence="4">
    <location>
        <begin position="179"/>
        <end position="272"/>
    </location>
</feature>
<evidence type="ECO:0000313" key="6">
    <source>
        <dbReference type="Proteomes" id="UP000006620"/>
    </source>
</evidence>
<dbReference type="Proteomes" id="UP000006620">
    <property type="component" value="Chromosome"/>
</dbReference>
<keyword evidence="1" id="KW-0732">Signal</keyword>
<evidence type="ECO:0000313" key="5">
    <source>
        <dbReference type="EMBL" id="AEI43736.1"/>
    </source>
</evidence>